<name>A0A7S8F696_9SPHN</name>
<dbReference type="GO" id="GO:0005524">
    <property type="term" value="F:ATP binding"/>
    <property type="evidence" value="ECO:0007669"/>
    <property type="project" value="InterPro"/>
</dbReference>
<reference evidence="2 3" key="1">
    <citation type="submission" date="2020-11" db="EMBL/GenBank/DDBJ databases">
        <title>The genome sequence of Erythrobacter sp. 6D36.</title>
        <authorList>
            <person name="Liu Y."/>
        </authorList>
    </citation>
    <scope>NUCLEOTIDE SEQUENCE [LARGE SCALE GENOMIC DNA]</scope>
    <source>
        <strain evidence="2 3">6D36</strain>
    </source>
</reference>
<dbReference type="SUPFAM" id="SSF52540">
    <property type="entry name" value="P-loop containing nucleoside triphosphate hydrolases"/>
    <property type="match status" value="1"/>
</dbReference>
<gene>
    <name evidence="2" type="ORF">IRL76_05310</name>
</gene>
<dbReference type="InterPro" id="IPR003959">
    <property type="entry name" value="ATPase_AAA_core"/>
</dbReference>
<dbReference type="KEGG" id="qso:IRL76_05310"/>
<keyword evidence="3" id="KW-1185">Reference proteome</keyword>
<dbReference type="Proteomes" id="UP000594459">
    <property type="component" value="Chromosome"/>
</dbReference>
<evidence type="ECO:0000313" key="2">
    <source>
        <dbReference type="EMBL" id="QPC99954.1"/>
    </source>
</evidence>
<dbReference type="GO" id="GO:0016887">
    <property type="term" value="F:ATP hydrolysis activity"/>
    <property type="evidence" value="ECO:0007669"/>
    <property type="project" value="InterPro"/>
</dbReference>
<proteinExistence type="predicted"/>
<dbReference type="Gene3D" id="3.40.50.300">
    <property type="entry name" value="P-loop containing nucleotide triphosphate hydrolases"/>
    <property type="match status" value="1"/>
</dbReference>
<dbReference type="PANTHER" id="PTHR37816">
    <property type="entry name" value="YALI0E33011P"/>
    <property type="match status" value="1"/>
</dbReference>
<accession>A0A7S8F696</accession>
<dbReference type="EMBL" id="CP064654">
    <property type="protein sequence ID" value="QPC99954.1"/>
    <property type="molecule type" value="Genomic_DNA"/>
</dbReference>
<feature type="domain" description="ATPase AAA-type core" evidence="1">
    <location>
        <begin position="4"/>
        <end position="35"/>
    </location>
</feature>
<dbReference type="InterPro" id="IPR052922">
    <property type="entry name" value="Cytidylate_Kinase-2"/>
</dbReference>
<evidence type="ECO:0000259" key="1">
    <source>
        <dbReference type="Pfam" id="PF00004"/>
    </source>
</evidence>
<dbReference type="AlphaFoldDB" id="A0A7S8F696"/>
<organism evidence="2 3">
    <name type="scientific">Qipengyuania soli</name>
    <dbReference type="NCBI Taxonomy" id="2782568"/>
    <lineage>
        <taxon>Bacteria</taxon>
        <taxon>Pseudomonadati</taxon>
        <taxon>Pseudomonadota</taxon>
        <taxon>Alphaproteobacteria</taxon>
        <taxon>Sphingomonadales</taxon>
        <taxon>Erythrobacteraceae</taxon>
        <taxon>Qipengyuania</taxon>
    </lineage>
</organism>
<protein>
    <submittedName>
        <fullName evidence="2">AAA family ATPase</fullName>
    </submittedName>
</protein>
<dbReference type="PANTHER" id="PTHR37816:SF3">
    <property type="entry name" value="MODULATES DNA TOPOLOGY"/>
    <property type="match status" value="1"/>
</dbReference>
<evidence type="ECO:0000313" key="3">
    <source>
        <dbReference type="Proteomes" id="UP000594459"/>
    </source>
</evidence>
<dbReference type="RefSeq" id="WP_200983748.1">
    <property type="nucleotide sequence ID" value="NZ_CP064654.1"/>
</dbReference>
<sequence length="166" mass="18443">MERVLVIGSPGAGKSTFARALAQHSGLPLIHLDAHYHLPGWTEPDPADWDAKLDTLLAGDSWIIDGNYGGSMERRLALADTAILLDYPTLLCLWRLVKRITTLHGTVRPDAPPGCPERFDLEFLHNVAVFRRVKTPALERRLGAFPGRIVRFRRPSEAQAFLDALA</sequence>
<dbReference type="Pfam" id="PF00004">
    <property type="entry name" value="AAA"/>
    <property type="match status" value="1"/>
</dbReference>
<dbReference type="InterPro" id="IPR027417">
    <property type="entry name" value="P-loop_NTPase"/>
</dbReference>